<evidence type="ECO:0000313" key="2">
    <source>
        <dbReference type="Proteomes" id="UP000191094"/>
    </source>
</evidence>
<dbReference type="Proteomes" id="UP000191094">
    <property type="component" value="Unassembled WGS sequence"/>
</dbReference>
<protein>
    <recommendedName>
        <fullName evidence="3">tRNA 5-carboxymethoxyuridine methyltransferase</fullName>
    </recommendedName>
</protein>
<accession>A0A1T0CGR4</accession>
<dbReference type="EMBL" id="MUYT01000004">
    <property type="protein sequence ID" value="OOS21538.1"/>
    <property type="molecule type" value="Genomic_DNA"/>
</dbReference>
<dbReference type="Pfam" id="PF13489">
    <property type="entry name" value="Methyltransf_23"/>
    <property type="match status" value="1"/>
</dbReference>
<sequence length="300" mass="34355">MTANTANHRSDRNFDGVASHFANKVYGSLKGDIRLAGLQADIFPWVNQQSERLGRPLRILDVGAGLAQLSQQLAMMGHDVVINDVSADMLQLAQQSWQQLNQSQFNKSHQTTLEQTKTNNSHCVNGNIIWLHCPYQELTTQLCVMFDLEQYEGYFDLILNHAVLEWLAEPADFIAFAKVWLHDDAMLSLCFYNPASFVYRNLVMGNFKLLNRDDYQADTDKSLTPNHPVEITQVRQWLTMAGLIESSVRGLRVFYDYTTHKRGGLANDQAVIEMECHYGMIEPYKWLGRYLHIMATPQHK</sequence>
<dbReference type="CDD" id="cd02440">
    <property type="entry name" value="AdoMet_MTases"/>
    <property type="match status" value="1"/>
</dbReference>
<reference evidence="1 2" key="1">
    <citation type="submission" date="2017-02" db="EMBL/GenBank/DDBJ databases">
        <title>Draft genome sequence of Moraxella lincolnii CCUG 9405T type strain.</title>
        <authorList>
            <person name="Salva-Serra F."/>
            <person name="Engstrom-Jakobsson H."/>
            <person name="Thorell K."/>
            <person name="Jaen-Luchoro D."/>
            <person name="Gonzales-Siles L."/>
            <person name="Karlsson R."/>
            <person name="Yazdan S."/>
            <person name="Boulund F."/>
            <person name="Johnning A."/>
            <person name="Engstrand L."/>
            <person name="Kristiansson E."/>
            <person name="Moore E."/>
        </authorList>
    </citation>
    <scope>NUCLEOTIDE SEQUENCE [LARGE SCALE GENOMIC DNA]</scope>
    <source>
        <strain evidence="1 2">CCUG 9405</strain>
    </source>
</reference>
<dbReference type="RefSeq" id="WP_078306498.1">
    <property type="nucleotide sequence ID" value="NZ_CP174475.1"/>
</dbReference>
<dbReference type="Gene3D" id="3.40.50.150">
    <property type="entry name" value="Vaccinia Virus protein VP39"/>
    <property type="match status" value="1"/>
</dbReference>
<proteinExistence type="predicted"/>
<organism evidence="1 2">
    <name type="scientific">Lwoffella lincolnii</name>
    <dbReference type="NCBI Taxonomy" id="90241"/>
    <lineage>
        <taxon>Bacteria</taxon>
        <taxon>Pseudomonadati</taxon>
        <taxon>Pseudomonadota</taxon>
        <taxon>Gammaproteobacteria</taxon>
        <taxon>Moraxellales</taxon>
        <taxon>Moraxellaceae</taxon>
        <taxon>Lwoffella</taxon>
    </lineage>
</organism>
<gene>
    <name evidence="1" type="ORF">B0682_02290</name>
</gene>
<dbReference type="STRING" id="90241.B0682_02290"/>
<dbReference type="InterPro" id="IPR029063">
    <property type="entry name" value="SAM-dependent_MTases_sf"/>
</dbReference>
<keyword evidence="2" id="KW-1185">Reference proteome</keyword>
<dbReference type="OrthoDB" id="4697647at2"/>
<dbReference type="AlphaFoldDB" id="A0A1T0CGR4"/>
<comment type="caution">
    <text evidence="1">The sequence shown here is derived from an EMBL/GenBank/DDBJ whole genome shotgun (WGS) entry which is preliminary data.</text>
</comment>
<evidence type="ECO:0008006" key="3">
    <source>
        <dbReference type="Google" id="ProtNLM"/>
    </source>
</evidence>
<dbReference type="SUPFAM" id="SSF53335">
    <property type="entry name" value="S-adenosyl-L-methionine-dependent methyltransferases"/>
    <property type="match status" value="1"/>
</dbReference>
<name>A0A1T0CGR4_9GAMM</name>
<evidence type="ECO:0000313" key="1">
    <source>
        <dbReference type="EMBL" id="OOS21538.1"/>
    </source>
</evidence>